<comment type="caution">
    <text evidence="1">The sequence shown here is derived from an EMBL/GenBank/DDBJ whole genome shotgun (WGS) entry which is preliminary data.</text>
</comment>
<dbReference type="AlphaFoldDB" id="A0A3L6Q5U9"/>
<protein>
    <submittedName>
        <fullName evidence="1">Uncharacterized protein</fullName>
    </submittedName>
</protein>
<evidence type="ECO:0000313" key="1">
    <source>
        <dbReference type="EMBL" id="RLM69860.1"/>
    </source>
</evidence>
<dbReference type="Proteomes" id="UP000275267">
    <property type="component" value="Unassembled WGS sequence"/>
</dbReference>
<accession>A0A3L6Q5U9</accession>
<sequence>MIWLAQRDDLPPPALFAHLAQQIPIAVGMILSRSHRFLLVALSLISRRHDRPHGDGTRGLLAHALHGEKGVRRWHS</sequence>
<keyword evidence="2" id="KW-1185">Reference proteome</keyword>
<proteinExistence type="predicted"/>
<dbReference type="EMBL" id="PQIB02000014">
    <property type="protein sequence ID" value="RLM69860.1"/>
    <property type="molecule type" value="Genomic_DNA"/>
</dbReference>
<reference evidence="2" key="1">
    <citation type="journal article" date="2019" name="Nat. Commun.">
        <title>The genome of broomcorn millet.</title>
        <authorList>
            <person name="Zou C."/>
            <person name="Miki D."/>
            <person name="Li D."/>
            <person name="Tang Q."/>
            <person name="Xiao L."/>
            <person name="Rajput S."/>
            <person name="Deng P."/>
            <person name="Jia W."/>
            <person name="Huang R."/>
            <person name="Zhang M."/>
            <person name="Sun Y."/>
            <person name="Hu J."/>
            <person name="Fu X."/>
            <person name="Schnable P.S."/>
            <person name="Li F."/>
            <person name="Zhang H."/>
            <person name="Feng B."/>
            <person name="Zhu X."/>
            <person name="Liu R."/>
            <person name="Schnable J.C."/>
            <person name="Zhu J.-K."/>
            <person name="Zhang H."/>
        </authorList>
    </citation>
    <scope>NUCLEOTIDE SEQUENCE [LARGE SCALE GENOMIC DNA]</scope>
</reference>
<name>A0A3L6Q5U9_PANMI</name>
<gene>
    <name evidence="1" type="ORF">C2845_PM17G06270</name>
</gene>
<evidence type="ECO:0000313" key="2">
    <source>
        <dbReference type="Proteomes" id="UP000275267"/>
    </source>
</evidence>
<organism evidence="1 2">
    <name type="scientific">Panicum miliaceum</name>
    <name type="common">Proso millet</name>
    <name type="synonym">Broomcorn millet</name>
    <dbReference type="NCBI Taxonomy" id="4540"/>
    <lineage>
        <taxon>Eukaryota</taxon>
        <taxon>Viridiplantae</taxon>
        <taxon>Streptophyta</taxon>
        <taxon>Embryophyta</taxon>
        <taxon>Tracheophyta</taxon>
        <taxon>Spermatophyta</taxon>
        <taxon>Magnoliopsida</taxon>
        <taxon>Liliopsida</taxon>
        <taxon>Poales</taxon>
        <taxon>Poaceae</taxon>
        <taxon>PACMAD clade</taxon>
        <taxon>Panicoideae</taxon>
        <taxon>Panicodae</taxon>
        <taxon>Paniceae</taxon>
        <taxon>Panicinae</taxon>
        <taxon>Panicum</taxon>
        <taxon>Panicum sect. Panicum</taxon>
    </lineage>
</organism>